<protein>
    <submittedName>
        <fullName evidence="1">Stage III sporulation protein AB</fullName>
    </submittedName>
</protein>
<dbReference type="Proteomes" id="UP000886817">
    <property type="component" value="Unassembled WGS sequence"/>
</dbReference>
<dbReference type="InterPro" id="IPR014198">
    <property type="entry name" value="Spore_III_AB"/>
</dbReference>
<reference evidence="1" key="1">
    <citation type="journal article" date="2021" name="PeerJ">
        <title>Extensive microbial diversity within the chicken gut microbiome revealed by metagenomics and culture.</title>
        <authorList>
            <person name="Gilroy R."/>
            <person name="Ravi A."/>
            <person name="Getino M."/>
            <person name="Pursley I."/>
            <person name="Horton D.L."/>
            <person name="Alikhan N.F."/>
            <person name="Baker D."/>
            <person name="Gharbi K."/>
            <person name="Hall N."/>
            <person name="Watson M."/>
            <person name="Adriaenssens E.M."/>
            <person name="Foster-Nyarko E."/>
            <person name="Jarju S."/>
            <person name="Secka A."/>
            <person name="Antonio M."/>
            <person name="Oren A."/>
            <person name="Chaudhuri R.R."/>
            <person name="La Ragione R."/>
            <person name="Hildebrand F."/>
            <person name="Pallen M.J."/>
        </authorList>
    </citation>
    <scope>NUCLEOTIDE SEQUENCE</scope>
    <source>
        <strain evidence="1">ChiSjej1B19-8411</strain>
    </source>
</reference>
<evidence type="ECO:0000313" key="1">
    <source>
        <dbReference type="EMBL" id="HIX59059.1"/>
    </source>
</evidence>
<proteinExistence type="predicted"/>
<dbReference type="EMBL" id="DXEX01000115">
    <property type="protein sequence ID" value="HIX59059.1"/>
    <property type="molecule type" value="Genomic_DNA"/>
</dbReference>
<organism evidence="1 2">
    <name type="scientific">Candidatus Blautia gallistercoris</name>
    <dbReference type="NCBI Taxonomy" id="2838490"/>
    <lineage>
        <taxon>Bacteria</taxon>
        <taxon>Bacillati</taxon>
        <taxon>Bacillota</taxon>
        <taxon>Clostridia</taxon>
        <taxon>Lachnospirales</taxon>
        <taxon>Lachnospiraceae</taxon>
        <taxon>Blautia</taxon>
    </lineage>
</organism>
<comment type="caution">
    <text evidence="1">The sequence shown here is derived from an EMBL/GenBank/DDBJ whole genome shotgun (WGS) entry which is preliminary data.</text>
</comment>
<dbReference type="AlphaFoldDB" id="A0A9D1WHH5"/>
<dbReference type="Pfam" id="PF09548">
    <property type="entry name" value="Spore_III_AB"/>
    <property type="match status" value="1"/>
</dbReference>
<reference evidence="1" key="2">
    <citation type="submission" date="2021-04" db="EMBL/GenBank/DDBJ databases">
        <authorList>
            <person name="Gilroy R."/>
        </authorList>
    </citation>
    <scope>NUCLEOTIDE SEQUENCE</scope>
    <source>
        <strain evidence="1">ChiSjej1B19-8411</strain>
    </source>
</reference>
<evidence type="ECO:0000313" key="2">
    <source>
        <dbReference type="Proteomes" id="UP000886817"/>
    </source>
</evidence>
<accession>A0A9D1WHH5</accession>
<name>A0A9D1WHH5_9FIRM</name>
<dbReference type="PIRSF" id="PIRSF021435">
    <property type="entry name" value="SpoIIIAB"/>
    <property type="match status" value="1"/>
</dbReference>
<sequence>MLQWLGCGILVIAGSGLGFYYSRQWTRRLELLKGLYQMMNLLKGEISFGGLTLPDAFLRISKRISSPLSEFAASLGRKLKSRPGEPFAVLFSSEIRKILSRTSLAKEDLEQLEDLGRHLGYLDRQTQLRTLDLYTHNLDTMIQELRQELPGRKKMYQSLGIMGGLFLAVLLL</sequence>
<gene>
    <name evidence="1" type="ORF">IAA45_05000</name>
</gene>